<accession>A0ABN1ZTV2</accession>
<dbReference type="SUPFAM" id="SSF161098">
    <property type="entry name" value="MetI-like"/>
    <property type="match status" value="1"/>
</dbReference>
<evidence type="ECO:0000256" key="8">
    <source>
        <dbReference type="SAM" id="MobiDB-lite"/>
    </source>
</evidence>
<dbReference type="PROSITE" id="PS50928">
    <property type="entry name" value="ABC_TM1"/>
    <property type="match status" value="1"/>
</dbReference>
<dbReference type="PANTHER" id="PTHR43386:SF25">
    <property type="entry name" value="PEPTIDE ABC TRANSPORTER PERMEASE PROTEIN"/>
    <property type="match status" value="1"/>
</dbReference>
<feature type="transmembrane region" description="Helical" evidence="7">
    <location>
        <begin position="137"/>
        <end position="154"/>
    </location>
</feature>
<evidence type="ECO:0000259" key="9">
    <source>
        <dbReference type="PROSITE" id="PS50928"/>
    </source>
</evidence>
<keyword evidence="5 7" id="KW-1133">Transmembrane helix</keyword>
<feature type="transmembrane region" description="Helical" evidence="7">
    <location>
        <begin position="160"/>
        <end position="177"/>
    </location>
</feature>
<dbReference type="PANTHER" id="PTHR43386">
    <property type="entry name" value="OLIGOPEPTIDE TRANSPORT SYSTEM PERMEASE PROTEIN APPC"/>
    <property type="match status" value="1"/>
</dbReference>
<comment type="similarity">
    <text evidence="7">Belongs to the binding-protein-dependent transport system permease family.</text>
</comment>
<evidence type="ECO:0000256" key="6">
    <source>
        <dbReference type="ARBA" id="ARBA00023136"/>
    </source>
</evidence>
<dbReference type="InterPro" id="IPR050366">
    <property type="entry name" value="BP-dependent_transpt_permease"/>
</dbReference>
<feature type="transmembrane region" description="Helical" evidence="7">
    <location>
        <begin position="102"/>
        <end position="125"/>
    </location>
</feature>
<comment type="caution">
    <text evidence="10">The sequence shown here is derived from an EMBL/GenBank/DDBJ whole genome shotgun (WGS) entry which is preliminary data.</text>
</comment>
<sequence length="298" mass="31212">MTTTTADIAASTASPARPVSRRRRTRARTRRPLALWIYGGLAGLLVLLGLVGPWLVGDVTTNVMTQRLLPPGSAGHLLGTDGQGRDVLARVVAGARPSMVSALLPVAIGALVGSAIGILAAMGPGWLHSLIMRTADVFYAFPAVLLAIAIAAALGPGTMTTVISLSVVLVPPIARIAETETMRLKGMDFMEAAYASGAGTFAIARRQVLTNVLPTLLVYATSLIGLALVFAGGMSFLGLGVAPPHPEWGQMINEQRQNMYTAPMTALIPALVIFGASLVFNQLGDALRDVLDVRRKGR</sequence>
<keyword evidence="2 7" id="KW-0813">Transport</keyword>
<dbReference type="InterPro" id="IPR035906">
    <property type="entry name" value="MetI-like_sf"/>
</dbReference>
<keyword evidence="6 7" id="KW-0472">Membrane</keyword>
<evidence type="ECO:0000256" key="5">
    <source>
        <dbReference type="ARBA" id="ARBA00022989"/>
    </source>
</evidence>
<dbReference type="Pfam" id="PF00528">
    <property type="entry name" value="BPD_transp_1"/>
    <property type="match status" value="1"/>
</dbReference>
<evidence type="ECO:0000256" key="3">
    <source>
        <dbReference type="ARBA" id="ARBA00022475"/>
    </source>
</evidence>
<evidence type="ECO:0000256" key="1">
    <source>
        <dbReference type="ARBA" id="ARBA00004651"/>
    </source>
</evidence>
<dbReference type="InterPro" id="IPR000515">
    <property type="entry name" value="MetI-like"/>
</dbReference>
<dbReference type="RefSeq" id="WP_141005900.1">
    <property type="nucleotide sequence ID" value="NZ_BAAAOR010000004.1"/>
</dbReference>
<evidence type="ECO:0000313" key="10">
    <source>
        <dbReference type="EMBL" id="GAA1504261.1"/>
    </source>
</evidence>
<dbReference type="EMBL" id="BAAAOR010000004">
    <property type="protein sequence ID" value="GAA1504261.1"/>
    <property type="molecule type" value="Genomic_DNA"/>
</dbReference>
<protein>
    <submittedName>
        <fullName evidence="10">ABC transporter permease</fullName>
    </submittedName>
</protein>
<keyword evidence="4 7" id="KW-0812">Transmembrane</keyword>
<feature type="domain" description="ABC transmembrane type-1" evidence="9">
    <location>
        <begin position="95"/>
        <end position="284"/>
    </location>
</feature>
<dbReference type="CDD" id="cd06261">
    <property type="entry name" value="TM_PBP2"/>
    <property type="match status" value="1"/>
</dbReference>
<name>A0ABN1ZTV2_9ACTN</name>
<evidence type="ECO:0000313" key="11">
    <source>
        <dbReference type="Proteomes" id="UP001500842"/>
    </source>
</evidence>
<dbReference type="Gene3D" id="1.10.3720.10">
    <property type="entry name" value="MetI-like"/>
    <property type="match status" value="1"/>
</dbReference>
<feature type="region of interest" description="Disordered" evidence="8">
    <location>
        <begin position="1"/>
        <end position="25"/>
    </location>
</feature>
<keyword evidence="3" id="KW-1003">Cell membrane</keyword>
<evidence type="ECO:0000256" key="4">
    <source>
        <dbReference type="ARBA" id="ARBA00022692"/>
    </source>
</evidence>
<feature type="compositionally biased region" description="Low complexity" evidence="8">
    <location>
        <begin position="1"/>
        <end position="18"/>
    </location>
</feature>
<evidence type="ECO:0000256" key="2">
    <source>
        <dbReference type="ARBA" id="ARBA00022448"/>
    </source>
</evidence>
<feature type="transmembrane region" description="Helical" evidence="7">
    <location>
        <begin position="216"/>
        <end position="239"/>
    </location>
</feature>
<evidence type="ECO:0000256" key="7">
    <source>
        <dbReference type="RuleBase" id="RU363032"/>
    </source>
</evidence>
<gene>
    <name evidence="10" type="ORF">GCM10009788_04480</name>
</gene>
<organism evidence="10 11">
    <name type="scientific">Nocardioides humi</name>
    <dbReference type="NCBI Taxonomy" id="449461"/>
    <lineage>
        <taxon>Bacteria</taxon>
        <taxon>Bacillati</taxon>
        <taxon>Actinomycetota</taxon>
        <taxon>Actinomycetes</taxon>
        <taxon>Propionibacteriales</taxon>
        <taxon>Nocardioidaceae</taxon>
        <taxon>Nocardioides</taxon>
    </lineage>
</organism>
<reference evidence="10 11" key="1">
    <citation type="journal article" date="2019" name="Int. J. Syst. Evol. Microbiol.">
        <title>The Global Catalogue of Microorganisms (GCM) 10K type strain sequencing project: providing services to taxonomists for standard genome sequencing and annotation.</title>
        <authorList>
            <consortium name="The Broad Institute Genomics Platform"/>
            <consortium name="The Broad Institute Genome Sequencing Center for Infectious Disease"/>
            <person name="Wu L."/>
            <person name="Ma J."/>
        </authorList>
    </citation>
    <scope>NUCLEOTIDE SEQUENCE [LARGE SCALE GENOMIC DNA]</scope>
    <source>
        <strain evidence="10 11">JCM 14942</strain>
    </source>
</reference>
<dbReference type="Proteomes" id="UP001500842">
    <property type="component" value="Unassembled WGS sequence"/>
</dbReference>
<feature type="transmembrane region" description="Helical" evidence="7">
    <location>
        <begin position="259"/>
        <end position="280"/>
    </location>
</feature>
<keyword evidence="11" id="KW-1185">Reference proteome</keyword>
<proteinExistence type="inferred from homology"/>
<feature type="transmembrane region" description="Helical" evidence="7">
    <location>
        <begin position="33"/>
        <end position="56"/>
    </location>
</feature>
<comment type="subcellular location">
    <subcellularLocation>
        <location evidence="1 7">Cell membrane</location>
        <topology evidence="1 7">Multi-pass membrane protein</topology>
    </subcellularLocation>
</comment>